<evidence type="ECO:0000313" key="5">
    <source>
        <dbReference type="Proteomes" id="UP000673691"/>
    </source>
</evidence>
<dbReference type="PANTHER" id="PTHR23048">
    <property type="entry name" value="MYOSIN LIGHT CHAIN 1, 3"/>
    <property type="match status" value="1"/>
</dbReference>
<dbReference type="Gene3D" id="1.10.238.10">
    <property type="entry name" value="EF-hand"/>
    <property type="match status" value="1"/>
</dbReference>
<dbReference type="GO" id="GO:0016460">
    <property type="term" value="C:myosin II complex"/>
    <property type="evidence" value="ECO:0007669"/>
    <property type="project" value="TreeGrafter"/>
</dbReference>
<dbReference type="InterPro" id="IPR050230">
    <property type="entry name" value="CALM/Myosin/TropC-like"/>
</dbReference>
<dbReference type="PROSITE" id="PS50222">
    <property type="entry name" value="EF_HAND_2"/>
    <property type="match status" value="1"/>
</dbReference>
<comment type="caution">
    <text evidence="4">The sequence shown here is derived from an EMBL/GenBank/DDBJ whole genome shotgun (WGS) entry which is preliminary data.</text>
</comment>
<dbReference type="InterPro" id="IPR018247">
    <property type="entry name" value="EF_Hand_1_Ca_BS"/>
</dbReference>
<dbReference type="PROSITE" id="PS00018">
    <property type="entry name" value="EF_HAND_1"/>
    <property type="match status" value="1"/>
</dbReference>
<dbReference type="CDD" id="cd00051">
    <property type="entry name" value="EFh"/>
    <property type="match status" value="1"/>
</dbReference>
<feature type="non-terminal residue" evidence="4">
    <location>
        <position position="1"/>
    </location>
</feature>
<proteinExistence type="predicted"/>
<dbReference type="OrthoDB" id="26525at2759"/>
<accession>A0A8H7ZWK4</accession>
<organism evidence="4 5">
    <name type="scientific">Olpidium bornovanus</name>
    <dbReference type="NCBI Taxonomy" id="278681"/>
    <lineage>
        <taxon>Eukaryota</taxon>
        <taxon>Fungi</taxon>
        <taxon>Fungi incertae sedis</taxon>
        <taxon>Olpidiomycota</taxon>
        <taxon>Olpidiomycotina</taxon>
        <taxon>Olpidiomycetes</taxon>
        <taxon>Olpidiales</taxon>
        <taxon>Olpidiaceae</taxon>
        <taxon>Olpidium</taxon>
    </lineage>
</organism>
<dbReference type="AlphaFoldDB" id="A0A8H7ZWK4"/>
<sequence length="163" mass="17640">LERATKNHFAFAANCASATVISLPEYCASATSQIPLLSYCQLLNLLIIIFVHSWYELGRHFGINQSEKIDGNNLADSLPNGLATPALNADQIEEKMAQVGRGSANLQKGPAELLTAEEIAEVKEAFSLFDKDGDGTITTKELGTVMRSLGQNPTEAELQDMIN</sequence>
<feature type="non-terminal residue" evidence="4">
    <location>
        <position position="163"/>
    </location>
</feature>
<keyword evidence="5" id="KW-1185">Reference proteome</keyword>
<dbReference type="Proteomes" id="UP000673691">
    <property type="component" value="Unassembled WGS sequence"/>
</dbReference>
<dbReference type="InterPro" id="IPR011992">
    <property type="entry name" value="EF-hand-dom_pair"/>
</dbReference>
<dbReference type="SUPFAM" id="SSF47473">
    <property type="entry name" value="EF-hand"/>
    <property type="match status" value="1"/>
</dbReference>
<dbReference type="PANTHER" id="PTHR23048:SF0">
    <property type="entry name" value="CALMODULIN LIKE 3"/>
    <property type="match status" value="1"/>
</dbReference>
<evidence type="ECO:0000259" key="3">
    <source>
        <dbReference type="PROSITE" id="PS50222"/>
    </source>
</evidence>
<keyword evidence="1" id="KW-0677">Repeat</keyword>
<evidence type="ECO:0000313" key="4">
    <source>
        <dbReference type="EMBL" id="KAG5460826.1"/>
    </source>
</evidence>
<evidence type="ECO:0000256" key="2">
    <source>
        <dbReference type="ARBA" id="ARBA00022837"/>
    </source>
</evidence>
<feature type="domain" description="EF-hand" evidence="3">
    <location>
        <begin position="117"/>
        <end position="152"/>
    </location>
</feature>
<dbReference type="Pfam" id="PF00036">
    <property type="entry name" value="EF-hand_1"/>
    <property type="match status" value="1"/>
</dbReference>
<reference evidence="4 5" key="1">
    <citation type="journal article" name="Sci. Rep.">
        <title>Genome-scale phylogenetic analyses confirm Olpidium as the closest living zoosporic fungus to the non-flagellated, terrestrial fungi.</title>
        <authorList>
            <person name="Chang Y."/>
            <person name="Rochon D."/>
            <person name="Sekimoto S."/>
            <person name="Wang Y."/>
            <person name="Chovatia M."/>
            <person name="Sandor L."/>
            <person name="Salamov A."/>
            <person name="Grigoriev I.V."/>
            <person name="Stajich J.E."/>
            <person name="Spatafora J.W."/>
        </authorList>
    </citation>
    <scope>NUCLEOTIDE SEQUENCE [LARGE SCALE GENOMIC DNA]</scope>
    <source>
        <strain evidence="4">S191</strain>
    </source>
</reference>
<dbReference type="FunFam" id="1.10.238.10:FF:000178">
    <property type="entry name" value="Calmodulin-2 A"/>
    <property type="match status" value="1"/>
</dbReference>
<evidence type="ECO:0000256" key="1">
    <source>
        <dbReference type="ARBA" id="ARBA00022737"/>
    </source>
</evidence>
<dbReference type="EMBL" id="JAEFCI010004656">
    <property type="protein sequence ID" value="KAG5460826.1"/>
    <property type="molecule type" value="Genomic_DNA"/>
</dbReference>
<protein>
    <recommendedName>
        <fullName evidence="3">EF-hand domain-containing protein</fullName>
    </recommendedName>
</protein>
<dbReference type="SMART" id="SM00054">
    <property type="entry name" value="EFh"/>
    <property type="match status" value="1"/>
</dbReference>
<keyword evidence="2" id="KW-0106">Calcium</keyword>
<dbReference type="InterPro" id="IPR002048">
    <property type="entry name" value="EF_hand_dom"/>
</dbReference>
<gene>
    <name evidence="4" type="ORF">BJ554DRAFT_7080</name>
</gene>
<name>A0A8H7ZWK4_9FUNG</name>
<dbReference type="GO" id="GO:0005509">
    <property type="term" value="F:calcium ion binding"/>
    <property type="evidence" value="ECO:0007669"/>
    <property type="project" value="InterPro"/>
</dbReference>